<gene>
    <name evidence="1" type="ORF">A9W98_00800</name>
    <name evidence="2" type="ORF">AWC08_22445</name>
</gene>
<dbReference type="Proteomes" id="UP000093757">
    <property type="component" value="Unassembled WGS sequence"/>
</dbReference>
<comment type="caution">
    <text evidence="1">The sequence shown here is derived from an EMBL/GenBank/DDBJ whole genome shotgun (WGS) entry which is preliminary data.</text>
</comment>
<reference evidence="1 3" key="2">
    <citation type="submission" date="2016-06" db="EMBL/GenBank/DDBJ databases">
        <authorList>
            <person name="Kjaerup R.B."/>
            <person name="Dalgaard T.S."/>
            <person name="Juul-Madsen H.R."/>
        </authorList>
    </citation>
    <scope>NUCLEOTIDE SEQUENCE [LARGE SCALE GENOMIC DNA]</scope>
    <source>
        <strain evidence="1 3">1245752.6</strain>
    </source>
</reference>
<proteinExistence type="predicted"/>
<dbReference type="AlphaFoldDB" id="A0A1A6BMU8"/>
<name>A0A1A6BMU8_MYCGO</name>
<protein>
    <submittedName>
        <fullName evidence="1">Uncharacterized protein</fullName>
    </submittedName>
</protein>
<reference evidence="2 4" key="1">
    <citation type="submission" date="2016-01" db="EMBL/GenBank/DDBJ databases">
        <title>The new phylogeny of the genus Mycobacterium.</title>
        <authorList>
            <person name="Tarcisio F."/>
            <person name="Conor M."/>
            <person name="Antonella G."/>
            <person name="Elisabetta G."/>
            <person name="Giulia F.S."/>
            <person name="Sara T."/>
            <person name="Anna F."/>
            <person name="Clotilde B."/>
            <person name="Roberto B."/>
            <person name="Veronica D.S."/>
            <person name="Fabio R."/>
            <person name="Monica P."/>
            <person name="Olivier J."/>
            <person name="Enrico T."/>
            <person name="Nicola S."/>
        </authorList>
    </citation>
    <scope>NUCLEOTIDE SEQUENCE [LARGE SCALE GENOMIC DNA]</scope>
    <source>
        <strain evidence="2 4">DSM 44160</strain>
    </source>
</reference>
<sequence>MLPESRDMCQQLRFERSEQAMIELLLACGQVRISLACWLMLCATAAPTMTWPKPRPRVIGWQRYFSWAEAPGFEGHMRWAAQMD</sequence>
<evidence type="ECO:0000313" key="4">
    <source>
        <dbReference type="Proteomes" id="UP000193928"/>
    </source>
</evidence>
<evidence type="ECO:0000313" key="1">
    <source>
        <dbReference type="EMBL" id="OBS03660.1"/>
    </source>
</evidence>
<accession>A0A1A6BMU8</accession>
<dbReference type="EMBL" id="LQOY01000072">
    <property type="protein sequence ID" value="ORV88125.1"/>
    <property type="molecule type" value="Genomic_DNA"/>
</dbReference>
<dbReference type="Proteomes" id="UP000193928">
    <property type="component" value="Unassembled WGS sequence"/>
</dbReference>
<evidence type="ECO:0000313" key="2">
    <source>
        <dbReference type="EMBL" id="ORV88125.1"/>
    </source>
</evidence>
<dbReference type="EMBL" id="MAEM01000046">
    <property type="protein sequence ID" value="OBS03660.1"/>
    <property type="molecule type" value="Genomic_DNA"/>
</dbReference>
<evidence type="ECO:0000313" key="3">
    <source>
        <dbReference type="Proteomes" id="UP000093757"/>
    </source>
</evidence>
<organism evidence="1 3">
    <name type="scientific">Mycobacterium gordonae</name>
    <dbReference type="NCBI Taxonomy" id="1778"/>
    <lineage>
        <taxon>Bacteria</taxon>
        <taxon>Bacillati</taxon>
        <taxon>Actinomycetota</taxon>
        <taxon>Actinomycetes</taxon>
        <taxon>Mycobacteriales</taxon>
        <taxon>Mycobacteriaceae</taxon>
        <taxon>Mycobacterium</taxon>
    </lineage>
</organism>
<keyword evidence="4" id="KW-1185">Reference proteome</keyword>